<reference evidence="1 2" key="1">
    <citation type="submission" date="2024-09" db="EMBL/GenBank/DDBJ databases">
        <authorList>
            <person name="Sun Q."/>
            <person name="Mori K."/>
        </authorList>
    </citation>
    <scope>NUCLEOTIDE SEQUENCE [LARGE SCALE GENOMIC DNA]</scope>
    <source>
        <strain evidence="1 2">CECT 8460</strain>
    </source>
</reference>
<proteinExistence type="predicted"/>
<protein>
    <submittedName>
        <fullName evidence="1">P-loop ATPase, Sll1717 family</fullName>
    </submittedName>
</protein>
<evidence type="ECO:0000313" key="1">
    <source>
        <dbReference type="EMBL" id="MFB9088880.1"/>
    </source>
</evidence>
<keyword evidence="2" id="KW-1185">Reference proteome</keyword>
<dbReference type="RefSeq" id="WP_290284373.1">
    <property type="nucleotide sequence ID" value="NZ_JAUFQN010000019.1"/>
</dbReference>
<accession>A0ABV5GCN0</accession>
<dbReference type="EMBL" id="JBHMFB010000012">
    <property type="protein sequence ID" value="MFB9088880.1"/>
    <property type="molecule type" value="Genomic_DNA"/>
</dbReference>
<sequence length="487" mass="56804">MINKDEVKDLNVGSRVAEQEVEGLKNYFLKTDLWEQILDNEVDVIFGCKGSGKSAIYNYMPNYELDLIDKNIHLLLAENPRGAIAFKDLNVTPPTNEFEFKSIWKLYFVILISQKLSEENYSHPDFDIVLEKLQDSDLIQRRSSFTSIVKMVRDYIRRINPTFEPNIGLDQYTGNVNKVGVKISLLEPSTKESDKGIVSIDNLFELLNNTLVNKKSKIWLAIDRLDAIFQENFELEANALRTLFQVYIELQQYESIRLMIFLRDDIWNKIIENGFRETSHITKTATISWDKNSLFNLIMSRFEQNEYLLENLKPDLSKEERFIELFKIIFPKKIAEGAEFNFEWFITKIKDGQNNSSPRELIQLISSAIKYEIKLLSEEKSNGDSIICMESLFEGLKDASKTKLETIIAEYPKLKIFIYRTKGKKPRLKLEELKELWNISKKETLIIINNLIKIGFFKDESKNQSNIEVLIPIIFRPALGMQYGYDK</sequence>
<comment type="caution">
    <text evidence="1">The sequence shown here is derived from an EMBL/GenBank/DDBJ whole genome shotgun (WGS) entry which is preliminary data.</text>
</comment>
<name>A0ABV5GCN0_9FLAO</name>
<evidence type="ECO:0000313" key="2">
    <source>
        <dbReference type="Proteomes" id="UP001589576"/>
    </source>
</evidence>
<organism evidence="1 2">
    <name type="scientific">Flavobacterium paronense</name>
    <dbReference type="NCBI Taxonomy" id="1392775"/>
    <lineage>
        <taxon>Bacteria</taxon>
        <taxon>Pseudomonadati</taxon>
        <taxon>Bacteroidota</taxon>
        <taxon>Flavobacteriia</taxon>
        <taxon>Flavobacteriales</taxon>
        <taxon>Flavobacteriaceae</taxon>
        <taxon>Flavobacterium</taxon>
    </lineage>
</organism>
<dbReference type="InterPro" id="IPR059206">
    <property type="entry name" value="Sll1717-like"/>
</dbReference>
<dbReference type="NCBIfam" id="NF047389">
    <property type="entry name" value="ATPase_Sll1717"/>
    <property type="match status" value="1"/>
</dbReference>
<gene>
    <name evidence="1" type="ORF">ACFFUU_04635</name>
</gene>
<dbReference type="Proteomes" id="UP001589576">
    <property type="component" value="Unassembled WGS sequence"/>
</dbReference>